<dbReference type="InterPro" id="IPR013320">
    <property type="entry name" value="ConA-like_dom_sf"/>
</dbReference>
<proteinExistence type="predicted"/>
<evidence type="ECO:0000313" key="3">
    <source>
        <dbReference type="Proteomes" id="UP000294847"/>
    </source>
</evidence>
<evidence type="ECO:0000313" key="2">
    <source>
        <dbReference type="EMBL" id="QBZ65235.1"/>
    </source>
</evidence>
<dbReference type="SUPFAM" id="SSF49899">
    <property type="entry name" value="Concanavalin A-like lectins/glucanases"/>
    <property type="match status" value="1"/>
</dbReference>
<dbReference type="CDD" id="cd02182">
    <property type="entry name" value="GH16_Strep_laminarinase_like"/>
    <property type="match status" value="1"/>
</dbReference>
<dbReference type="InterPro" id="IPR000757">
    <property type="entry name" value="Beta-glucanase-like"/>
</dbReference>
<evidence type="ECO:0000259" key="1">
    <source>
        <dbReference type="PROSITE" id="PS51762"/>
    </source>
</evidence>
<dbReference type="AlphaFoldDB" id="A0A4P7NS14"/>
<dbReference type="InterPro" id="IPR050546">
    <property type="entry name" value="Glycosyl_Hydrlase_16"/>
</dbReference>
<dbReference type="Gene3D" id="2.60.120.200">
    <property type="match status" value="1"/>
</dbReference>
<dbReference type="GO" id="GO:0005975">
    <property type="term" value="P:carbohydrate metabolic process"/>
    <property type="evidence" value="ECO:0007669"/>
    <property type="project" value="InterPro"/>
</dbReference>
<sequence length="345" mass="37965">MSLCNLSCQHPNVWDTVNQARSVFDICFVLSPASLIHKSRLLSRPPLFSAQISVKSPPTTVKMRVLSLGVLVSLLSSSVSAWNAPIYSDLRLVWQDAFAGTLGSAPDAGRWNYITNINVNNELQRYTTDSRNRQLSGGETLQIVPWHTNNEWTSGRIESKYTFTPAYGTVTVGEARIRFGDNPISQKKGIWPAFWLLGDSLRSGTPWPQCGEIDILETVNGALTGYGTVHCDVYPGGICNEPSGLAGTTGIPDQGWHTWRVQFDRRAGSWRDETITWFLDGQQFSQLNGARIGNEGVWNSLCHSPLYFILNLAVGGTFPGNPDGNTLDGYGSMMEVGYVAHYVGI</sequence>
<dbReference type="PANTHER" id="PTHR10963">
    <property type="entry name" value="GLYCOSYL HYDROLASE-RELATED"/>
    <property type="match status" value="1"/>
</dbReference>
<dbReference type="PANTHER" id="PTHR10963:SF60">
    <property type="entry name" value="GRAM-NEGATIVE BACTERIA-BINDING PROTEIN 1-RELATED"/>
    <property type="match status" value="1"/>
</dbReference>
<dbReference type="Proteomes" id="UP000294847">
    <property type="component" value="Chromosome 6"/>
</dbReference>
<dbReference type="Pfam" id="PF00722">
    <property type="entry name" value="Glyco_hydro_16"/>
    <property type="match status" value="1"/>
</dbReference>
<organism evidence="2 3">
    <name type="scientific">Pyricularia oryzae</name>
    <name type="common">Rice blast fungus</name>
    <name type="synonym">Magnaporthe oryzae</name>
    <dbReference type="NCBI Taxonomy" id="318829"/>
    <lineage>
        <taxon>Eukaryota</taxon>
        <taxon>Fungi</taxon>
        <taxon>Dikarya</taxon>
        <taxon>Ascomycota</taxon>
        <taxon>Pezizomycotina</taxon>
        <taxon>Sordariomycetes</taxon>
        <taxon>Sordariomycetidae</taxon>
        <taxon>Magnaporthales</taxon>
        <taxon>Pyriculariaceae</taxon>
        <taxon>Pyricularia</taxon>
    </lineage>
</organism>
<name>A0A4P7NS14_PYROR</name>
<gene>
    <name evidence="2" type="ORF">PoMZ_06942</name>
</gene>
<protein>
    <recommendedName>
        <fullName evidence="1">GH16 domain-containing protein</fullName>
    </recommendedName>
</protein>
<dbReference type="GO" id="GO:0004553">
    <property type="term" value="F:hydrolase activity, hydrolyzing O-glycosyl compounds"/>
    <property type="evidence" value="ECO:0007669"/>
    <property type="project" value="InterPro"/>
</dbReference>
<dbReference type="EMBL" id="CP034209">
    <property type="protein sequence ID" value="QBZ65235.1"/>
    <property type="molecule type" value="Genomic_DNA"/>
</dbReference>
<feature type="domain" description="GH16" evidence="1">
    <location>
        <begin position="80"/>
        <end position="345"/>
    </location>
</feature>
<accession>A0A4P7NS14</accession>
<dbReference type="PROSITE" id="PS51762">
    <property type="entry name" value="GH16_2"/>
    <property type="match status" value="1"/>
</dbReference>
<reference evidence="2 3" key="1">
    <citation type="journal article" date="2019" name="Mol. Biol. Evol.">
        <title>Blast fungal genomes show frequent chromosomal changes, gene gains and losses, and effector gene turnover.</title>
        <authorList>
            <person name="Gomez Luciano L.B."/>
            <person name="Jason Tsai I."/>
            <person name="Chuma I."/>
            <person name="Tosa Y."/>
            <person name="Chen Y.H."/>
            <person name="Li J.Y."/>
            <person name="Li M.Y."/>
            <person name="Jade Lu M.Y."/>
            <person name="Nakayashiki H."/>
            <person name="Li W.H."/>
        </authorList>
    </citation>
    <scope>NUCLEOTIDE SEQUENCE [LARGE SCALE GENOMIC DNA]</scope>
    <source>
        <strain evidence="2">MZ5-1-6</strain>
    </source>
</reference>